<sequence>MHCLQREISLQQRRTPVQLVLPPVSRPRALPIRQSSSGPRRPSPEPTPSATTRPTGTRSGPPPQHPPPAPVPNAPEVERPKKKRRNRSKSPKRKRRRKDDNSDSESSDAPSSGSSDSSDSDSDPDSSSVSSTSTIERKRKRKKRISSSRKTSGKYTPSRTTPPSLTCWVSCQPAATLLGCSGSPLTTCNARQIAFHAIPPLPSISSNPIGREHGLDSTIVPAPNELRILKWDPWRTRSAWFGRSHEIC</sequence>
<accession>A0A8H3HJ80</accession>
<protein>
    <submittedName>
        <fullName evidence="2">Uncharacterized protein</fullName>
    </submittedName>
</protein>
<organism evidence="2 3">
    <name type="scientific">Rhizoctonia solani</name>
    <dbReference type="NCBI Taxonomy" id="456999"/>
    <lineage>
        <taxon>Eukaryota</taxon>
        <taxon>Fungi</taxon>
        <taxon>Dikarya</taxon>
        <taxon>Basidiomycota</taxon>
        <taxon>Agaricomycotina</taxon>
        <taxon>Agaricomycetes</taxon>
        <taxon>Cantharellales</taxon>
        <taxon>Ceratobasidiaceae</taxon>
        <taxon>Rhizoctonia</taxon>
    </lineage>
</organism>
<feature type="compositionally biased region" description="Low complexity" evidence="1">
    <location>
        <begin position="107"/>
        <end position="117"/>
    </location>
</feature>
<proteinExistence type="predicted"/>
<feature type="compositionally biased region" description="Low complexity" evidence="1">
    <location>
        <begin position="31"/>
        <end position="40"/>
    </location>
</feature>
<feature type="compositionally biased region" description="Pro residues" evidence="1">
    <location>
        <begin position="60"/>
        <end position="73"/>
    </location>
</feature>
<dbReference type="Proteomes" id="UP000663843">
    <property type="component" value="Unassembled WGS sequence"/>
</dbReference>
<comment type="caution">
    <text evidence="2">The sequence shown here is derived from an EMBL/GenBank/DDBJ whole genome shotgun (WGS) entry which is preliminary data.</text>
</comment>
<name>A0A8H3HJ80_9AGAM</name>
<evidence type="ECO:0000256" key="1">
    <source>
        <dbReference type="SAM" id="MobiDB-lite"/>
    </source>
</evidence>
<dbReference type="EMBL" id="CAJMWT010006238">
    <property type="protein sequence ID" value="CAE6514325.1"/>
    <property type="molecule type" value="Genomic_DNA"/>
</dbReference>
<reference evidence="2" key="1">
    <citation type="submission" date="2021-01" db="EMBL/GenBank/DDBJ databases">
        <authorList>
            <person name="Kaushik A."/>
        </authorList>
    </citation>
    <scope>NUCLEOTIDE SEQUENCE</scope>
    <source>
        <strain evidence="2">AG2-2IIIB</strain>
    </source>
</reference>
<feature type="compositionally biased region" description="Low complexity" evidence="1">
    <location>
        <begin position="125"/>
        <end position="134"/>
    </location>
</feature>
<feature type="compositionally biased region" description="Low complexity" evidence="1">
    <location>
        <begin position="48"/>
        <end position="59"/>
    </location>
</feature>
<feature type="compositionally biased region" description="Basic residues" evidence="1">
    <location>
        <begin position="80"/>
        <end position="97"/>
    </location>
</feature>
<feature type="compositionally biased region" description="Basic residues" evidence="1">
    <location>
        <begin position="137"/>
        <end position="147"/>
    </location>
</feature>
<evidence type="ECO:0000313" key="3">
    <source>
        <dbReference type="Proteomes" id="UP000663843"/>
    </source>
</evidence>
<feature type="region of interest" description="Disordered" evidence="1">
    <location>
        <begin position="1"/>
        <end position="163"/>
    </location>
</feature>
<evidence type="ECO:0000313" key="2">
    <source>
        <dbReference type="EMBL" id="CAE6514325.1"/>
    </source>
</evidence>
<dbReference type="AlphaFoldDB" id="A0A8H3HJ80"/>
<gene>
    <name evidence="2" type="ORF">RDB_LOCUS157433</name>
</gene>
<feature type="compositionally biased region" description="Polar residues" evidence="1">
    <location>
        <begin position="153"/>
        <end position="163"/>
    </location>
</feature>